<keyword evidence="11 18" id="KW-1133">Transmembrane helix</keyword>
<dbReference type="SUPFAM" id="SSF50911">
    <property type="entry name" value="Mannose 6-phosphate receptor domain"/>
    <property type="match status" value="2"/>
</dbReference>
<evidence type="ECO:0000256" key="16">
    <source>
        <dbReference type="ARBA" id="ARBA00023157"/>
    </source>
</evidence>
<evidence type="ECO:0000256" key="11">
    <source>
        <dbReference type="ARBA" id="ARBA00022989"/>
    </source>
</evidence>
<dbReference type="Pfam" id="PF09451">
    <property type="entry name" value="ATG27"/>
    <property type="match status" value="1"/>
</dbReference>
<dbReference type="PANTHER" id="PTHR15071">
    <property type="entry name" value="MANNOSE-6-PHOSPHATE RECEPTOR FAMILY MEMBER"/>
    <property type="match status" value="1"/>
</dbReference>
<evidence type="ECO:0000256" key="12">
    <source>
        <dbReference type="ARBA" id="ARBA00023006"/>
    </source>
</evidence>
<protein>
    <recommendedName>
        <fullName evidence="6">Autophagy-related protein 27</fullName>
    </recommendedName>
</protein>
<evidence type="ECO:0000256" key="15">
    <source>
        <dbReference type="ARBA" id="ARBA00023136"/>
    </source>
</evidence>
<evidence type="ECO:0000256" key="19">
    <source>
        <dbReference type="SAM" id="SignalP"/>
    </source>
</evidence>
<dbReference type="GO" id="GO:0005802">
    <property type="term" value="C:trans-Golgi network"/>
    <property type="evidence" value="ECO:0007669"/>
    <property type="project" value="TreeGrafter"/>
</dbReference>
<comment type="similarity">
    <text evidence="5">Belongs to the ATG27 family.</text>
</comment>
<reference evidence="22" key="1">
    <citation type="journal article" date="2010" name="Nature">
        <title>The Amphimedon queenslandica genome and the evolution of animal complexity.</title>
        <authorList>
            <person name="Srivastava M."/>
            <person name="Simakov O."/>
            <person name="Chapman J."/>
            <person name="Fahey B."/>
            <person name="Gauthier M.E."/>
            <person name="Mitros T."/>
            <person name="Richards G.S."/>
            <person name="Conaco C."/>
            <person name="Dacre M."/>
            <person name="Hellsten U."/>
            <person name="Larroux C."/>
            <person name="Putnam N.H."/>
            <person name="Stanke M."/>
            <person name="Adamska M."/>
            <person name="Darling A."/>
            <person name="Degnan S.M."/>
            <person name="Oakley T.H."/>
            <person name="Plachetzki D.C."/>
            <person name="Zhai Y."/>
            <person name="Adamski M."/>
            <person name="Calcino A."/>
            <person name="Cummins S.F."/>
            <person name="Goodstein D.M."/>
            <person name="Harris C."/>
            <person name="Jackson D.J."/>
            <person name="Leys S.P."/>
            <person name="Shu S."/>
            <person name="Woodcroft B.J."/>
            <person name="Vervoort M."/>
            <person name="Kosik K.S."/>
            <person name="Manning G."/>
            <person name="Degnan B.M."/>
            <person name="Rokhsar D.S."/>
        </authorList>
    </citation>
    <scope>NUCLEOTIDE SEQUENCE [LARGE SCALE GENOMIC DNA]</scope>
</reference>
<dbReference type="Proteomes" id="UP000007879">
    <property type="component" value="Unassembled WGS sequence"/>
</dbReference>
<dbReference type="KEGG" id="aqu:100641932"/>
<evidence type="ECO:0000256" key="18">
    <source>
        <dbReference type="SAM" id="Phobius"/>
    </source>
</evidence>
<reference evidence="21" key="2">
    <citation type="submission" date="2024-06" db="UniProtKB">
        <authorList>
            <consortium name="EnsemblMetazoa"/>
        </authorList>
    </citation>
    <scope>IDENTIFICATION</scope>
</reference>
<dbReference type="GO" id="GO:0034045">
    <property type="term" value="C:phagophore assembly site membrane"/>
    <property type="evidence" value="ECO:0007669"/>
    <property type="project" value="UniProtKB-SubCell"/>
</dbReference>
<evidence type="ECO:0000256" key="2">
    <source>
        <dbReference type="ARBA" id="ARBA00004358"/>
    </source>
</evidence>
<evidence type="ECO:0000313" key="22">
    <source>
        <dbReference type="Proteomes" id="UP000007879"/>
    </source>
</evidence>
<keyword evidence="10" id="KW-0653">Protein transport</keyword>
<evidence type="ECO:0000256" key="14">
    <source>
        <dbReference type="ARBA" id="ARBA00023128"/>
    </source>
</evidence>
<feature type="domain" description="MRH" evidence="20">
    <location>
        <begin position="186"/>
        <end position="340"/>
    </location>
</feature>
<dbReference type="GO" id="GO:0031966">
    <property type="term" value="C:mitochondrial membrane"/>
    <property type="evidence" value="ECO:0007669"/>
    <property type="project" value="UniProtKB-SubCell"/>
</dbReference>
<evidence type="ECO:0000256" key="8">
    <source>
        <dbReference type="ARBA" id="ARBA00022692"/>
    </source>
</evidence>
<keyword evidence="22" id="KW-1185">Reference proteome</keyword>
<evidence type="ECO:0000259" key="20">
    <source>
        <dbReference type="PROSITE" id="PS51914"/>
    </source>
</evidence>
<evidence type="ECO:0000256" key="9">
    <source>
        <dbReference type="ARBA" id="ARBA00022729"/>
    </source>
</evidence>
<feature type="chain" id="PRO_5042827971" description="Autophagy-related protein 27" evidence="19">
    <location>
        <begin position="18"/>
        <end position="433"/>
    </location>
</feature>
<feature type="domain" description="MRH" evidence="20">
    <location>
        <begin position="20"/>
        <end position="179"/>
    </location>
</feature>
<keyword evidence="16" id="KW-1015">Disulfide bond</keyword>
<keyword evidence="8 18" id="KW-0812">Transmembrane</keyword>
<evidence type="ECO:0000256" key="3">
    <source>
        <dbReference type="ARBA" id="ARBA00004394"/>
    </source>
</evidence>
<dbReference type="Gene3D" id="2.70.130.10">
    <property type="entry name" value="Mannose-6-phosphate receptor binding domain"/>
    <property type="match status" value="2"/>
</dbReference>
<evidence type="ECO:0000313" key="21">
    <source>
        <dbReference type="EnsemblMetazoa" id="XP_019852254.1"/>
    </source>
</evidence>
<keyword evidence="14" id="KW-0496">Mitochondrion</keyword>
<keyword evidence="17" id="KW-0968">Cytoplasmic vesicle</keyword>
<dbReference type="PROSITE" id="PS51914">
    <property type="entry name" value="MRH"/>
    <property type="match status" value="2"/>
</dbReference>
<dbReference type="PANTHER" id="PTHR15071:SF29">
    <property type="entry name" value="CATION-DEPENDENT MANNOSE-6-PHOSPHATE RECEPTOR"/>
    <property type="match status" value="1"/>
</dbReference>
<dbReference type="InterPro" id="IPR044865">
    <property type="entry name" value="MRH_dom"/>
</dbReference>
<comment type="subcellular location">
    <subcellularLocation>
        <location evidence="2">Cytoplasmic vesicle membrane</location>
        <topology evidence="2">Single-pass type I membrane protein</topology>
    </subcellularLocation>
    <subcellularLocation>
        <location evidence="3">Golgi apparatus membrane</location>
    </subcellularLocation>
    <subcellularLocation>
        <location evidence="1">Mitochondrion membrane</location>
        <topology evidence="1">Single-pass membrane protein</topology>
    </subcellularLocation>
    <subcellularLocation>
        <location evidence="4">Preautophagosomal structure membrane</location>
        <topology evidence="4">Single-pass type I membrane protein</topology>
    </subcellularLocation>
</comment>
<evidence type="ECO:0000256" key="13">
    <source>
        <dbReference type="ARBA" id="ARBA00023034"/>
    </source>
</evidence>
<feature type="signal peptide" evidence="19">
    <location>
        <begin position="1"/>
        <end position="17"/>
    </location>
</feature>
<dbReference type="GO" id="GO:0006914">
    <property type="term" value="P:autophagy"/>
    <property type="evidence" value="ECO:0007669"/>
    <property type="project" value="UniProtKB-KW"/>
</dbReference>
<organism evidence="21 22">
    <name type="scientific">Amphimedon queenslandica</name>
    <name type="common">Sponge</name>
    <dbReference type="NCBI Taxonomy" id="400682"/>
    <lineage>
        <taxon>Eukaryota</taxon>
        <taxon>Metazoa</taxon>
        <taxon>Porifera</taxon>
        <taxon>Demospongiae</taxon>
        <taxon>Heteroscleromorpha</taxon>
        <taxon>Haplosclerida</taxon>
        <taxon>Niphatidae</taxon>
        <taxon>Amphimedon</taxon>
    </lineage>
</organism>
<keyword evidence="13" id="KW-0333">Golgi apparatus</keyword>
<keyword evidence="9 19" id="KW-0732">Signal</keyword>
<evidence type="ECO:0000256" key="1">
    <source>
        <dbReference type="ARBA" id="ARBA00004304"/>
    </source>
</evidence>
<evidence type="ECO:0000256" key="7">
    <source>
        <dbReference type="ARBA" id="ARBA00022448"/>
    </source>
</evidence>
<keyword evidence="7" id="KW-0813">Transport</keyword>
<accession>A0AAN0J5G7</accession>
<evidence type="ECO:0000256" key="4">
    <source>
        <dbReference type="ARBA" id="ARBA00004472"/>
    </source>
</evidence>
<dbReference type="GO" id="GO:0006622">
    <property type="term" value="P:protein targeting to lysosome"/>
    <property type="evidence" value="ECO:0007669"/>
    <property type="project" value="TreeGrafter"/>
</dbReference>
<keyword evidence="15 18" id="KW-0472">Membrane</keyword>
<dbReference type="InterPro" id="IPR018939">
    <property type="entry name" value="Autophagy-rel_prot_27"/>
</dbReference>
<name>A0AAN0J5G7_AMPQE</name>
<dbReference type="AlphaFoldDB" id="A0AAN0J5G7"/>
<evidence type="ECO:0000256" key="6">
    <source>
        <dbReference type="ARBA" id="ARBA00013776"/>
    </source>
</evidence>
<keyword evidence="12" id="KW-0072">Autophagy</keyword>
<dbReference type="InterPro" id="IPR009011">
    <property type="entry name" value="Man6P_isomerase_rcpt-bd_dom_sf"/>
</dbReference>
<dbReference type="GO" id="GO:0030659">
    <property type="term" value="C:cytoplasmic vesicle membrane"/>
    <property type="evidence" value="ECO:0007669"/>
    <property type="project" value="UniProtKB-SubCell"/>
</dbReference>
<dbReference type="GeneID" id="100641932"/>
<evidence type="ECO:0000256" key="10">
    <source>
        <dbReference type="ARBA" id="ARBA00022927"/>
    </source>
</evidence>
<evidence type="ECO:0000256" key="5">
    <source>
        <dbReference type="ARBA" id="ARBA00005363"/>
    </source>
</evidence>
<proteinExistence type="inferred from homology"/>
<sequence length="433" mass="47285">MVFLILLISLSLEKASAQVEICGEHDVYDVASLKKQPLWYSTISDPTQCAGGTSDKKCTIKFSVCGPLPPDTCSSTFDNTGFCQVITNVVPSIEHDTGKQTLIVHEANGTLGFQFVYKNGSAVGACNQTETIVFFQCDPAAQWDSYDPDITRFLNGFLVAIDNECLYLMFLNYSGACIAQKPIYPQLCKFDGYDIEKLSEPDAWTATVPVKDCYNPSIGQGSCSFLFSFCKEIPHGQCYNSAFCQSGSNGVSFGKFDKDQKIFENDGGDGFTITYGHGTNTTDCPDGLFSTLVFTCNKDANWTFDPDINLGNITQFITAEPTFKDCEYIVRFNYSGACNGGSLSPTLAPSGSSPPSIVGWILIGIFFGVVALYISVGVLVQAIRGKKGKELIPNHELWGAIFLYVVGGCQVTIDFVTCYKFKSPMKEVKYDAL</sequence>
<dbReference type="EnsemblMetazoa" id="XM_019996695.1">
    <property type="protein sequence ID" value="XP_019852254.1"/>
    <property type="gene ID" value="LOC100641932"/>
</dbReference>
<feature type="transmembrane region" description="Helical" evidence="18">
    <location>
        <begin position="357"/>
        <end position="380"/>
    </location>
</feature>
<evidence type="ECO:0000256" key="17">
    <source>
        <dbReference type="ARBA" id="ARBA00023329"/>
    </source>
</evidence>
<dbReference type="RefSeq" id="XP_019852254.1">
    <property type="nucleotide sequence ID" value="XM_019996695.1"/>
</dbReference>
<dbReference type="GO" id="GO:0000139">
    <property type="term" value="C:Golgi membrane"/>
    <property type="evidence" value="ECO:0007669"/>
    <property type="project" value="UniProtKB-SubCell"/>
</dbReference>